<dbReference type="InterPro" id="IPR005509">
    <property type="entry name" value="AfsA_hotdog_dom"/>
</dbReference>
<organism evidence="2 3">
    <name type="scientific">Planosporangium thailandense</name>
    <dbReference type="NCBI Taxonomy" id="765197"/>
    <lineage>
        <taxon>Bacteria</taxon>
        <taxon>Bacillati</taxon>
        <taxon>Actinomycetota</taxon>
        <taxon>Actinomycetes</taxon>
        <taxon>Micromonosporales</taxon>
        <taxon>Micromonosporaceae</taxon>
        <taxon>Planosporangium</taxon>
    </lineage>
</organism>
<protein>
    <submittedName>
        <fullName evidence="2">A-factor biosynthesis protein AfsA</fullName>
    </submittedName>
</protein>
<proteinExistence type="predicted"/>
<dbReference type="RefSeq" id="WP_167924782.1">
    <property type="nucleotide sequence ID" value="NZ_JAATVY010000004.1"/>
</dbReference>
<evidence type="ECO:0000313" key="2">
    <source>
        <dbReference type="EMBL" id="NJC69917.1"/>
    </source>
</evidence>
<evidence type="ECO:0000259" key="1">
    <source>
        <dbReference type="Pfam" id="PF03756"/>
    </source>
</evidence>
<feature type="domain" description="A-factor biosynthesis hotdog" evidence="1">
    <location>
        <begin position="82"/>
        <end position="214"/>
    </location>
</feature>
<sequence length="244" mass="26845">MVADRFAQFADGEQVLTVSELMTLVSSGAAAESGAEWVLHAGQGTERPDWDALEAARAAAGGLRIRFAGPAPLASRPVPPSAVHKNRAENVLLADLSNLSRTHCVAALRVHRNNELILDHTARHVSGMVVIEAMRQICIAQFETAYRRDLPSYDYVGVWRRMNVTFGGFLFALPATVVCEIADADLSTETNLRFRVATSVRQYDDVVASAEIEYSMVRQERIDRLERNKAARAVRTQLAGLLEP</sequence>
<keyword evidence="3" id="KW-1185">Reference proteome</keyword>
<reference evidence="2 3" key="1">
    <citation type="submission" date="2020-03" db="EMBL/GenBank/DDBJ databases">
        <title>WGS of the type strain of Planosporangium spp.</title>
        <authorList>
            <person name="Thawai C."/>
        </authorList>
    </citation>
    <scope>NUCLEOTIDE SEQUENCE [LARGE SCALE GENOMIC DNA]</scope>
    <source>
        <strain evidence="2 3">TBRC 5610</strain>
    </source>
</reference>
<dbReference type="EMBL" id="JAATVY010000004">
    <property type="protein sequence ID" value="NJC69917.1"/>
    <property type="molecule type" value="Genomic_DNA"/>
</dbReference>
<evidence type="ECO:0000313" key="3">
    <source>
        <dbReference type="Proteomes" id="UP000722989"/>
    </source>
</evidence>
<name>A0ABX0XV67_9ACTN</name>
<comment type="caution">
    <text evidence="2">The sequence shown here is derived from an EMBL/GenBank/DDBJ whole genome shotgun (WGS) entry which is preliminary data.</text>
</comment>
<gene>
    <name evidence="2" type="ORF">HC031_09350</name>
</gene>
<dbReference type="Proteomes" id="UP000722989">
    <property type="component" value="Unassembled WGS sequence"/>
</dbReference>
<accession>A0ABX0XV67</accession>
<dbReference type="Pfam" id="PF03756">
    <property type="entry name" value="AfsA"/>
    <property type="match status" value="1"/>
</dbReference>